<proteinExistence type="predicted"/>
<name>A0A7J7EBA2_DICBM</name>
<evidence type="ECO:0000313" key="3">
    <source>
        <dbReference type="Proteomes" id="UP000551758"/>
    </source>
</evidence>
<feature type="compositionally biased region" description="Gly residues" evidence="1">
    <location>
        <begin position="384"/>
        <end position="395"/>
    </location>
</feature>
<sequence>MGFGEAQRFGGNDARSSRFGQKYGAEPPAVWLAPPIQIFTVLSVPSLKLQFSFSGEDFYQHPEASVITEYFSTTGEKKNDAFHNAKTGSQAEYDFLSCWDVGLEMMKISFATIRRSKPHKLRTEEGDPRKRAPPSTRGCCRGREEPSRLSPAEPTAGRSAPCWPAPPCLCPSWLPPTTQTWGTSKPPRLGVQPTWVQTLAGCVGNSSILEKTSGLQEPLHWVAPISPPGVCPSLLLCSSAPETTSPTMLLRMSPADSAPWHRRALRDPRTGLMTKDTSKTEGPPCAASPGLSWEGRVSQSAACKPTLPPKGAFTTTALPGSISGDRREPRQRPNPEGARPEPAQRPKPGLKRHLALARARLPHCSSEGGDRARPPVGGQFTGIKGAGQGTGIARP</sequence>
<feature type="region of interest" description="Disordered" evidence="1">
    <location>
        <begin position="266"/>
        <end position="395"/>
    </location>
</feature>
<feature type="compositionally biased region" description="Basic and acidic residues" evidence="1">
    <location>
        <begin position="121"/>
        <end position="130"/>
    </location>
</feature>
<organism evidence="2 3">
    <name type="scientific">Diceros bicornis minor</name>
    <name type="common">South-central black rhinoceros</name>
    <dbReference type="NCBI Taxonomy" id="77932"/>
    <lineage>
        <taxon>Eukaryota</taxon>
        <taxon>Metazoa</taxon>
        <taxon>Chordata</taxon>
        <taxon>Craniata</taxon>
        <taxon>Vertebrata</taxon>
        <taxon>Euteleostomi</taxon>
        <taxon>Mammalia</taxon>
        <taxon>Eutheria</taxon>
        <taxon>Laurasiatheria</taxon>
        <taxon>Perissodactyla</taxon>
        <taxon>Rhinocerotidae</taxon>
        <taxon>Diceros</taxon>
    </lineage>
</organism>
<evidence type="ECO:0000256" key="1">
    <source>
        <dbReference type="SAM" id="MobiDB-lite"/>
    </source>
</evidence>
<dbReference type="Proteomes" id="UP000551758">
    <property type="component" value="Unassembled WGS sequence"/>
</dbReference>
<accession>A0A7J7EBA2</accession>
<reference evidence="2 3" key="1">
    <citation type="journal article" date="2020" name="Mol. Biol. Evol.">
        <title>Interspecific Gene Flow and the Evolution of Specialization in Black and White Rhinoceros.</title>
        <authorList>
            <person name="Moodley Y."/>
            <person name="Westbury M.V."/>
            <person name="Russo I.M."/>
            <person name="Gopalakrishnan S."/>
            <person name="Rakotoarivelo A."/>
            <person name="Olsen R.A."/>
            <person name="Prost S."/>
            <person name="Tunstall T."/>
            <person name="Ryder O.A."/>
            <person name="Dalen L."/>
            <person name="Bruford M.W."/>
        </authorList>
    </citation>
    <scope>NUCLEOTIDE SEQUENCE [LARGE SCALE GENOMIC DNA]</scope>
    <source>
        <strain evidence="2">SBR-YM</strain>
        <tissue evidence="2">Skin</tissue>
    </source>
</reference>
<gene>
    <name evidence="2" type="ORF">HPG69_009787</name>
</gene>
<feature type="compositionally biased region" description="Basic and acidic residues" evidence="1">
    <location>
        <begin position="324"/>
        <end position="344"/>
    </location>
</feature>
<keyword evidence="3" id="KW-1185">Reference proteome</keyword>
<protein>
    <submittedName>
        <fullName evidence="2">Uncharacterized protein</fullName>
    </submittedName>
</protein>
<feature type="region of interest" description="Disordered" evidence="1">
    <location>
        <begin position="118"/>
        <end position="156"/>
    </location>
</feature>
<dbReference type="EMBL" id="JACDTQ010003666">
    <property type="protein sequence ID" value="KAF5912977.1"/>
    <property type="molecule type" value="Genomic_DNA"/>
</dbReference>
<comment type="caution">
    <text evidence="2">The sequence shown here is derived from an EMBL/GenBank/DDBJ whole genome shotgun (WGS) entry which is preliminary data.</text>
</comment>
<evidence type="ECO:0000313" key="2">
    <source>
        <dbReference type="EMBL" id="KAF5912977.1"/>
    </source>
</evidence>
<dbReference type="AlphaFoldDB" id="A0A7J7EBA2"/>